<protein>
    <submittedName>
        <fullName evidence="2">Beta-lactamase</fullName>
    </submittedName>
</protein>
<evidence type="ECO:0000313" key="3">
    <source>
        <dbReference type="Proteomes" id="UP000004947"/>
    </source>
</evidence>
<name>A6DF82_9BACT</name>
<dbReference type="OrthoDB" id="9814204at2"/>
<dbReference type="STRING" id="313628.LNTAR_16968"/>
<dbReference type="Pfam" id="PF00144">
    <property type="entry name" value="Beta-lactamase"/>
    <property type="match status" value="1"/>
</dbReference>
<dbReference type="InterPro" id="IPR050789">
    <property type="entry name" value="Diverse_Enzym_Activities"/>
</dbReference>
<feature type="domain" description="Beta-lactamase-related" evidence="1">
    <location>
        <begin position="53"/>
        <end position="331"/>
    </location>
</feature>
<proteinExistence type="predicted"/>
<evidence type="ECO:0000259" key="1">
    <source>
        <dbReference type="Pfam" id="PF00144"/>
    </source>
</evidence>
<dbReference type="InterPro" id="IPR001466">
    <property type="entry name" value="Beta-lactam-related"/>
</dbReference>
<dbReference type="EMBL" id="ABCK01000001">
    <property type="protein sequence ID" value="EDM29462.1"/>
    <property type="molecule type" value="Genomic_DNA"/>
</dbReference>
<dbReference type="SUPFAM" id="SSF56601">
    <property type="entry name" value="beta-lactamase/transpeptidase-like"/>
    <property type="match status" value="1"/>
</dbReference>
<dbReference type="AlphaFoldDB" id="A6DF82"/>
<dbReference type="PANTHER" id="PTHR43283">
    <property type="entry name" value="BETA-LACTAMASE-RELATED"/>
    <property type="match status" value="1"/>
</dbReference>
<dbReference type="Proteomes" id="UP000004947">
    <property type="component" value="Unassembled WGS sequence"/>
</dbReference>
<accession>A6DF82</accession>
<organism evidence="2 3">
    <name type="scientific">Lentisphaera araneosa HTCC2155</name>
    <dbReference type="NCBI Taxonomy" id="313628"/>
    <lineage>
        <taxon>Bacteria</taxon>
        <taxon>Pseudomonadati</taxon>
        <taxon>Lentisphaerota</taxon>
        <taxon>Lentisphaeria</taxon>
        <taxon>Lentisphaerales</taxon>
        <taxon>Lentisphaeraceae</taxon>
        <taxon>Lentisphaera</taxon>
    </lineage>
</organism>
<comment type="caution">
    <text evidence="2">The sequence shown here is derived from an EMBL/GenBank/DDBJ whole genome shotgun (WGS) entry which is preliminary data.</text>
</comment>
<sequence length="355" mass="39846">MEWEQNIPYLEHPYFSSRPIKKGDDIFVGELGFEGENKQLIESFSRAIAKESFAEGKSKTDSLLISYKGKLVFESYYRRGRQNVPHFQMSITKSYTAFALGRAIQLGYLSMDDLNKPVVSFLTKLDPLKLCAGAEKITLAEALNMTSGIKLINDKMKNYKTHPERLKGQLQAQAYLACSEQIPAAPRKFSYQPADPALIMQVLESVVPGTAKDFIERELMGKMGIINYSWQLDTSGLPKSAAGSSFTSRDMIKVGTMVLQNGKWKGEQLIPKKFIKRAFSPITLSYGSNFYGYFCWYQDIRVGDLIIPCFQLRGALGQYTFIFPKQELVVVSTGHGAMGPMLGDISQKILPAFIQ</sequence>
<keyword evidence="3" id="KW-1185">Reference proteome</keyword>
<reference evidence="2 3" key="1">
    <citation type="journal article" date="2010" name="J. Bacteriol.">
        <title>Genome sequence of Lentisphaera araneosa HTCC2155T, the type species of the order Lentisphaerales in the phylum Lentisphaerae.</title>
        <authorList>
            <person name="Thrash J.C."/>
            <person name="Cho J.C."/>
            <person name="Vergin K.L."/>
            <person name="Morris R.M."/>
            <person name="Giovannoni S.J."/>
        </authorList>
    </citation>
    <scope>NUCLEOTIDE SEQUENCE [LARGE SCALE GENOMIC DNA]</scope>
    <source>
        <strain evidence="2 3">HTCC2155</strain>
    </source>
</reference>
<dbReference type="Gene3D" id="3.40.710.10">
    <property type="entry name" value="DD-peptidase/beta-lactamase superfamily"/>
    <property type="match status" value="1"/>
</dbReference>
<evidence type="ECO:0000313" key="2">
    <source>
        <dbReference type="EMBL" id="EDM29462.1"/>
    </source>
</evidence>
<dbReference type="eggNOG" id="COG1680">
    <property type="taxonomic scope" value="Bacteria"/>
</dbReference>
<dbReference type="PANTHER" id="PTHR43283:SF7">
    <property type="entry name" value="BETA-LACTAMASE-RELATED DOMAIN-CONTAINING PROTEIN"/>
    <property type="match status" value="1"/>
</dbReference>
<dbReference type="InterPro" id="IPR012338">
    <property type="entry name" value="Beta-lactam/transpept-like"/>
</dbReference>
<gene>
    <name evidence="2" type="ORF">LNTAR_16968</name>
</gene>